<comment type="caution">
    <text evidence="2">The sequence shown here is derived from an EMBL/GenBank/DDBJ whole genome shotgun (WGS) entry which is preliminary data.</text>
</comment>
<sequence>MKDRTADHRERLDAHVLVCTNSREEYDCCADAGGEETLVAVKDWLRERDAFWSSVSVVETGCLGLCSEGGAAIAIQPRDEWYSDVQPEDVPALLESTFGPEANRVGNATTQPADD</sequence>
<evidence type="ECO:0000313" key="2">
    <source>
        <dbReference type="EMBL" id="TQQ82644.1"/>
    </source>
</evidence>
<dbReference type="RefSeq" id="WP_142978909.1">
    <property type="nucleotide sequence ID" value="NZ_RKLU01000002.1"/>
</dbReference>
<accession>A0A8J8PDK6</accession>
<dbReference type="OrthoDB" id="198458at2157"/>
<feature type="compositionally biased region" description="Polar residues" evidence="1">
    <location>
        <begin position="106"/>
        <end position="115"/>
    </location>
</feature>
<keyword evidence="3" id="KW-1185">Reference proteome</keyword>
<dbReference type="SUPFAM" id="SSF52833">
    <property type="entry name" value="Thioredoxin-like"/>
    <property type="match status" value="1"/>
</dbReference>
<dbReference type="AlphaFoldDB" id="A0A8J8PDK6"/>
<feature type="region of interest" description="Disordered" evidence="1">
    <location>
        <begin position="95"/>
        <end position="115"/>
    </location>
</feature>
<reference evidence="2" key="1">
    <citation type="submission" date="2019-02" db="EMBL/GenBank/DDBJ databases">
        <title>Halonotius sp. a new haloarchaeum isolated from saline soil.</title>
        <authorList>
            <person name="Duran-Viseras A."/>
            <person name="Sanchez-Porro C."/>
            <person name="Ventosa A."/>
        </authorList>
    </citation>
    <scope>NUCLEOTIDE SEQUENCE</scope>
    <source>
        <strain evidence="2">F15B</strain>
    </source>
</reference>
<name>A0A8J8PDK6_9EURY</name>
<evidence type="ECO:0000256" key="1">
    <source>
        <dbReference type="SAM" id="MobiDB-lite"/>
    </source>
</evidence>
<organism evidence="2 3">
    <name type="scientific">Halonotius terrestris</name>
    <dbReference type="NCBI Taxonomy" id="2487750"/>
    <lineage>
        <taxon>Archaea</taxon>
        <taxon>Methanobacteriati</taxon>
        <taxon>Methanobacteriota</taxon>
        <taxon>Stenosarchaea group</taxon>
        <taxon>Halobacteria</taxon>
        <taxon>Halobacteriales</taxon>
        <taxon>Haloferacaceae</taxon>
        <taxon>Halonotius</taxon>
    </lineage>
</organism>
<dbReference type="Gene3D" id="3.40.30.10">
    <property type="entry name" value="Glutaredoxin"/>
    <property type="match status" value="1"/>
</dbReference>
<dbReference type="Proteomes" id="UP000705823">
    <property type="component" value="Unassembled WGS sequence"/>
</dbReference>
<proteinExistence type="predicted"/>
<evidence type="ECO:0000313" key="3">
    <source>
        <dbReference type="Proteomes" id="UP000705823"/>
    </source>
</evidence>
<dbReference type="EMBL" id="RKLU01000002">
    <property type="protein sequence ID" value="TQQ82644.1"/>
    <property type="molecule type" value="Genomic_DNA"/>
</dbReference>
<dbReference type="InterPro" id="IPR036249">
    <property type="entry name" value="Thioredoxin-like_sf"/>
</dbReference>
<protein>
    <submittedName>
        <fullName evidence="2">(2Fe-2S) ferredoxin domain-containing protein</fullName>
    </submittedName>
</protein>
<dbReference type="CDD" id="cd02980">
    <property type="entry name" value="TRX_Fd_family"/>
    <property type="match status" value="1"/>
</dbReference>
<gene>
    <name evidence="2" type="ORF">EGH24_04120</name>
</gene>